<organism evidence="2 3">
    <name type="scientific">Megalops atlanticus</name>
    <name type="common">Tarpon</name>
    <name type="synonym">Clupea gigantea</name>
    <dbReference type="NCBI Taxonomy" id="7932"/>
    <lineage>
        <taxon>Eukaryota</taxon>
        <taxon>Metazoa</taxon>
        <taxon>Chordata</taxon>
        <taxon>Craniata</taxon>
        <taxon>Vertebrata</taxon>
        <taxon>Euteleostomi</taxon>
        <taxon>Actinopterygii</taxon>
        <taxon>Neopterygii</taxon>
        <taxon>Teleostei</taxon>
        <taxon>Elopiformes</taxon>
        <taxon>Megalopidae</taxon>
        <taxon>Megalops</taxon>
    </lineage>
</organism>
<proteinExistence type="predicted"/>
<sequence length="156" mass="16453">MAGLFFKVRGGGGGRTFVPCPVLLVGGHQPVSHHSCGCAQHQPPCPSHGAGVCSPRLADYTQKKKPDCETDGHPRAVSVTCPSLADVAPLCCGVTSRVRSAVSGWSLLTVRQRAKGTPRGEEPGARSFEKTSDSLTEFQPLTIMRVSGHLKACCEN</sequence>
<keyword evidence="3" id="KW-1185">Reference proteome</keyword>
<evidence type="ECO:0000313" key="2">
    <source>
        <dbReference type="EMBL" id="KAG7457117.1"/>
    </source>
</evidence>
<comment type="caution">
    <text evidence="2">The sequence shown here is derived from an EMBL/GenBank/DDBJ whole genome shotgun (WGS) entry which is preliminary data.</text>
</comment>
<feature type="compositionally biased region" description="Basic and acidic residues" evidence="1">
    <location>
        <begin position="118"/>
        <end position="132"/>
    </location>
</feature>
<evidence type="ECO:0000256" key="1">
    <source>
        <dbReference type="SAM" id="MobiDB-lite"/>
    </source>
</evidence>
<accession>A0A9D3PE50</accession>
<gene>
    <name evidence="2" type="ORF">MATL_G00243120</name>
</gene>
<dbReference type="Proteomes" id="UP001046870">
    <property type="component" value="Chromosome 22"/>
</dbReference>
<dbReference type="AlphaFoldDB" id="A0A9D3PE50"/>
<name>A0A9D3PE50_MEGAT</name>
<protein>
    <submittedName>
        <fullName evidence="2">Uncharacterized protein</fullName>
    </submittedName>
</protein>
<evidence type="ECO:0000313" key="3">
    <source>
        <dbReference type="Proteomes" id="UP001046870"/>
    </source>
</evidence>
<reference evidence="2" key="1">
    <citation type="submission" date="2021-01" db="EMBL/GenBank/DDBJ databases">
        <authorList>
            <person name="Zahm M."/>
            <person name="Roques C."/>
            <person name="Cabau C."/>
            <person name="Klopp C."/>
            <person name="Donnadieu C."/>
            <person name="Jouanno E."/>
            <person name="Lampietro C."/>
            <person name="Louis A."/>
            <person name="Herpin A."/>
            <person name="Echchiki A."/>
            <person name="Berthelot C."/>
            <person name="Parey E."/>
            <person name="Roest-Crollius H."/>
            <person name="Braasch I."/>
            <person name="Postlethwait J."/>
            <person name="Bobe J."/>
            <person name="Montfort J."/>
            <person name="Bouchez O."/>
            <person name="Begum T."/>
            <person name="Mejri S."/>
            <person name="Adams A."/>
            <person name="Chen W.-J."/>
            <person name="Guiguen Y."/>
        </authorList>
    </citation>
    <scope>NUCLEOTIDE SEQUENCE</scope>
    <source>
        <strain evidence="2">YG-15Mar2019-1</strain>
        <tissue evidence="2">Brain</tissue>
    </source>
</reference>
<dbReference type="EMBL" id="JAFDVH010000022">
    <property type="protein sequence ID" value="KAG7457117.1"/>
    <property type="molecule type" value="Genomic_DNA"/>
</dbReference>
<feature type="region of interest" description="Disordered" evidence="1">
    <location>
        <begin position="113"/>
        <end position="133"/>
    </location>
</feature>